<sequence>MGGEICKFEKELKSMMQQKMNAAEPSAGGGGGGNGGKTRWSNIAAAGGSNPRLETQDLGLIKAWESRFEHMTRVHGYGSSSIIELEVLSPIIGFELYKTKSSGQPWPGQEGAQALVDVLVGFSSPDSW</sequence>
<dbReference type="AlphaFoldDB" id="A0A314ZE56"/>
<evidence type="ECO:0000313" key="2">
    <source>
        <dbReference type="EMBL" id="PQQ16407.1"/>
    </source>
</evidence>
<dbReference type="EMBL" id="PJQY01000194">
    <property type="protein sequence ID" value="PQQ16407.1"/>
    <property type="molecule type" value="Genomic_DNA"/>
</dbReference>
<gene>
    <name evidence="2" type="ORF">Pyn_35591</name>
</gene>
<evidence type="ECO:0000313" key="3">
    <source>
        <dbReference type="Proteomes" id="UP000250321"/>
    </source>
</evidence>
<comment type="caution">
    <text evidence="2">The sequence shown here is derived from an EMBL/GenBank/DDBJ whole genome shotgun (WGS) entry which is preliminary data.</text>
</comment>
<feature type="region of interest" description="Disordered" evidence="1">
    <location>
        <begin position="18"/>
        <end position="50"/>
    </location>
</feature>
<evidence type="ECO:0000256" key="1">
    <source>
        <dbReference type="SAM" id="MobiDB-lite"/>
    </source>
</evidence>
<organism evidence="2 3">
    <name type="scientific">Prunus yedoensis var. nudiflora</name>
    <dbReference type="NCBI Taxonomy" id="2094558"/>
    <lineage>
        <taxon>Eukaryota</taxon>
        <taxon>Viridiplantae</taxon>
        <taxon>Streptophyta</taxon>
        <taxon>Embryophyta</taxon>
        <taxon>Tracheophyta</taxon>
        <taxon>Spermatophyta</taxon>
        <taxon>Magnoliopsida</taxon>
        <taxon>eudicotyledons</taxon>
        <taxon>Gunneridae</taxon>
        <taxon>Pentapetalae</taxon>
        <taxon>rosids</taxon>
        <taxon>fabids</taxon>
        <taxon>Rosales</taxon>
        <taxon>Rosaceae</taxon>
        <taxon>Amygdaloideae</taxon>
        <taxon>Amygdaleae</taxon>
        <taxon>Prunus</taxon>
    </lineage>
</organism>
<dbReference type="Proteomes" id="UP000250321">
    <property type="component" value="Unassembled WGS sequence"/>
</dbReference>
<accession>A0A314ZE56</accession>
<reference evidence="2 3" key="1">
    <citation type="submission" date="2018-02" db="EMBL/GenBank/DDBJ databases">
        <title>Draft genome of wild Prunus yedoensis var. nudiflora.</title>
        <authorList>
            <person name="Baek S."/>
            <person name="Kim J.-H."/>
            <person name="Choi K."/>
            <person name="Kim G.-B."/>
            <person name="Cho A."/>
            <person name="Jang H."/>
            <person name="Shin C.-H."/>
            <person name="Yu H.-J."/>
            <person name="Mun J.-H."/>
        </authorList>
    </citation>
    <scope>NUCLEOTIDE SEQUENCE [LARGE SCALE GENOMIC DNA]</scope>
    <source>
        <strain evidence="3">cv. Jeju island</strain>
        <tissue evidence="2">Leaf</tissue>
    </source>
</reference>
<keyword evidence="3" id="KW-1185">Reference proteome</keyword>
<proteinExistence type="predicted"/>
<name>A0A314ZE56_PRUYE</name>
<feature type="compositionally biased region" description="Gly residues" evidence="1">
    <location>
        <begin position="27"/>
        <end position="36"/>
    </location>
</feature>
<protein>
    <submittedName>
        <fullName evidence="2">Uncharacterized protein</fullName>
    </submittedName>
</protein>